<sequence>MRFLRQLGLIGSTFLLSFSALADGADVSSITDRFAKLGIVVEDVAPSEVDSLFEVNTNQGLFFATAKGDYFLQGKLYSLDEKGQFSDVVAKRYAEKIKDYADSWIEYKAENEKHVVTVFTDIDCGYCLKLHRQMAQYNEAGITVRYMAYPRAGVASDVGLQMANIWCSADPKAAMDEVKLKRTLSNKPENAQTCIETIAQQHDLGAKLGVRGTPAIVVDGGNIVGGYLSPQDLLERLEMLN</sequence>
<organism evidence="10 11">
    <name type="scientific">Vibrio tapetis subsp. tapetis</name>
    <dbReference type="NCBI Taxonomy" id="1671868"/>
    <lineage>
        <taxon>Bacteria</taxon>
        <taxon>Pseudomonadati</taxon>
        <taxon>Pseudomonadota</taxon>
        <taxon>Gammaproteobacteria</taxon>
        <taxon>Vibrionales</taxon>
        <taxon>Vibrionaceae</taxon>
        <taxon>Vibrio</taxon>
    </lineage>
</organism>
<dbReference type="InterPro" id="IPR051470">
    <property type="entry name" value="Thiol:disulfide_interchange"/>
</dbReference>
<dbReference type="KEGG" id="vta:A2601"/>
<gene>
    <name evidence="10" type="primary">dsbC</name>
    <name evidence="10" type="ORF">VTAP4600_A2601</name>
</gene>
<dbReference type="GO" id="GO:0016853">
    <property type="term" value="F:isomerase activity"/>
    <property type="evidence" value="ECO:0007669"/>
    <property type="project" value="UniProtKB-KW"/>
</dbReference>
<accession>A0A2N8ZF81</accession>
<keyword evidence="3 7" id="KW-0732">Signal</keyword>
<dbReference type="SUPFAM" id="SSF52833">
    <property type="entry name" value="Thioredoxin-like"/>
    <property type="match status" value="1"/>
</dbReference>
<keyword evidence="10" id="KW-0413">Isomerase</keyword>
<dbReference type="PANTHER" id="PTHR35272:SF3">
    <property type="entry name" value="THIOL:DISULFIDE INTERCHANGE PROTEIN DSBC"/>
    <property type="match status" value="1"/>
</dbReference>
<reference evidence="10 11" key="1">
    <citation type="submission" date="2017-10" db="EMBL/GenBank/DDBJ databases">
        <authorList>
            <person name="Banno H."/>
            <person name="Chua N.-H."/>
        </authorList>
    </citation>
    <scope>NUCLEOTIDE SEQUENCE [LARGE SCALE GENOMIC DNA]</scope>
    <source>
        <strain evidence="10">Vibrio tapetis CECT4600</strain>
    </source>
</reference>
<dbReference type="GO" id="GO:0042597">
    <property type="term" value="C:periplasmic space"/>
    <property type="evidence" value="ECO:0007669"/>
    <property type="project" value="UniProtKB-SubCell"/>
</dbReference>
<evidence type="ECO:0000256" key="5">
    <source>
        <dbReference type="ARBA" id="ARBA00023157"/>
    </source>
</evidence>
<dbReference type="Gene3D" id="3.40.30.10">
    <property type="entry name" value="Glutaredoxin"/>
    <property type="match status" value="1"/>
</dbReference>
<feature type="signal peptide" evidence="7">
    <location>
        <begin position="1"/>
        <end position="22"/>
    </location>
</feature>
<evidence type="ECO:0000256" key="3">
    <source>
        <dbReference type="ARBA" id="ARBA00022729"/>
    </source>
</evidence>
<dbReference type="CDD" id="cd03020">
    <property type="entry name" value="DsbA_DsbC_DsbG"/>
    <property type="match status" value="1"/>
</dbReference>
<keyword evidence="11" id="KW-1185">Reference proteome</keyword>
<evidence type="ECO:0000256" key="4">
    <source>
        <dbReference type="ARBA" id="ARBA00022764"/>
    </source>
</evidence>
<feature type="domain" description="Thioredoxin-like fold" evidence="9">
    <location>
        <begin position="109"/>
        <end position="236"/>
    </location>
</feature>
<dbReference type="RefSeq" id="WP_102523034.1">
    <property type="nucleotide sequence ID" value="NZ_LT960611.1"/>
</dbReference>
<comment type="similarity">
    <text evidence="2 7">Belongs to the thioredoxin family. DsbC subfamily.</text>
</comment>
<evidence type="ECO:0000256" key="1">
    <source>
        <dbReference type="ARBA" id="ARBA00004418"/>
    </source>
</evidence>
<dbReference type="Proteomes" id="UP000235828">
    <property type="component" value="Chromosome A"/>
</dbReference>
<keyword evidence="6 7" id="KW-0676">Redox-active center</keyword>
<evidence type="ECO:0000256" key="7">
    <source>
        <dbReference type="RuleBase" id="RU364038"/>
    </source>
</evidence>
<keyword evidence="4 7" id="KW-0574">Periplasm</keyword>
<comment type="subcellular location">
    <subcellularLocation>
        <location evidence="1 7">Periplasm</location>
    </subcellularLocation>
</comment>
<dbReference type="InterPro" id="IPR036249">
    <property type="entry name" value="Thioredoxin-like_sf"/>
</dbReference>
<dbReference type="PANTHER" id="PTHR35272">
    <property type="entry name" value="THIOL:DISULFIDE INTERCHANGE PROTEIN DSBC-RELATED"/>
    <property type="match status" value="1"/>
</dbReference>
<protein>
    <recommendedName>
        <fullName evidence="7">Thiol:disulfide interchange protein</fullName>
    </recommendedName>
</protein>
<evidence type="ECO:0000259" key="8">
    <source>
        <dbReference type="Pfam" id="PF10411"/>
    </source>
</evidence>
<dbReference type="Pfam" id="PF10411">
    <property type="entry name" value="DsbC_N"/>
    <property type="match status" value="1"/>
</dbReference>
<dbReference type="Gene3D" id="3.10.450.70">
    <property type="entry name" value="Disulphide bond isomerase, DsbC/G, N-terminal"/>
    <property type="match status" value="1"/>
</dbReference>
<name>A0A2N8ZF81_9VIBR</name>
<feature type="domain" description="Disulphide bond isomerase DsbC/G N-terminal" evidence="8">
    <location>
        <begin position="25"/>
        <end position="82"/>
    </location>
</feature>
<evidence type="ECO:0000256" key="6">
    <source>
        <dbReference type="ARBA" id="ARBA00023284"/>
    </source>
</evidence>
<dbReference type="SUPFAM" id="SSF54423">
    <property type="entry name" value="DsbC/DsbG N-terminal domain-like"/>
    <property type="match status" value="1"/>
</dbReference>
<proteinExistence type="inferred from homology"/>
<dbReference type="InterPro" id="IPR018950">
    <property type="entry name" value="DiS-bond_isomerase_DsbC/G_N"/>
</dbReference>
<dbReference type="InterPro" id="IPR033954">
    <property type="entry name" value="DiS-bond_Isoase_DsbC/G"/>
</dbReference>
<keyword evidence="5" id="KW-1015">Disulfide bond</keyword>
<comment type="function">
    <text evidence="7">Required for disulfide bond formation in some periplasmic proteins. Acts by transferring its disulfide bond to other proteins and is reduced in the process.</text>
</comment>
<dbReference type="InterPro" id="IPR009094">
    <property type="entry name" value="DiS-bond_isomerase_DsbC/G_N_sf"/>
</dbReference>
<dbReference type="Pfam" id="PF13098">
    <property type="entry name" value="Thioredoxin_2"/>
    <property type="match status" value="1"/>
</dbReference>
<evidence type="ECO:0000313" key="10">
    <source>
        <dbReference type="EMBL" id="SON50574.1"/>
    </source>
</evidence>
<feature type="chain" id="PRO_5014490695" description="Thiol:disulfide interchange protein" evidence="7">
    <location>
        <begin position="23"/>
        <end position="241"/>
    </location>
</feature>
<evidence type="ECO:0000256" key="2">
    <source>
        <dbReference type="ARBA" id="ARBA00009813"/>
    </source>
</evidence>
<dbReference type="OrthoDB" id="12976at2"/>
<evidence type="ECO:0000313" key="11">
    <source>
        <dbReference type="Proteomes" id="UP000235828"/>
    </source>
</evidence>
<dbReference type="InterPro" id="IPR012336">
    <property type="entry name" value="Thioredoxin-like_fold"/>
</dbReference>
<dbReference type="AlphaFoldDB" id="A0A2N8ZF81"/>
<evidence type="ECO:0000259" key="9">
    <source>
        <dbReference type="Pfam" id="PF13098"/>
    </source>
</evidence>
<dbReference type="EMBL" id="LT960611">
    <property type="protein sequence ID" value="SON50574.1"/>
    <property type="molecule type" value="Genomic_DNA"/>
</dbReference>